<dbReference type="EMBL" id="CP100355">
    <property type="protein sequence ID" value="UTF54389.1"/>
    <property type="molecule type" value="Genomic_DNA"/>
</dbReference>
<feature type="domain" description="Probable transposase IS891/IS1136/IS1341" evidence="7">
    <location>
        <begin position="192"/>
        <end position="307"/>
    </location>
</feature>
<dbReference type="InterPro" id="IPR001959">
    <property type="entry name" value="Transposase"/>
</dbReference>
<dbReference type="Pfam" id="PF07282">
    <property type="entry name" value="Cas12f1-like_TNB"/>
    <property type="match status" value="1"/>
</dbReference>
<feature type="region of interest" description="Disordered" evidence="6">
    <location>
        <begin position="96"/>
        <end position="115"/>
    </location>
</feature>
<organism evidence="9 10">
    <name type="scientific">Natronosalvus rutilus</name>
    <dbReference type="NCBI Taxonomy" id="2953753"/>
    <lineage>
        <taxon>Archaea</taxon>
        <taxon>Methanobacteriati</taxon>
        <taxon>Methanobacteriota</taxon>
        <taxon>Stenosarchaea group</taxon>
        <taxon>Halobacteria</taxon>
        <taxon>Halobacteriales</taxon>
        <taxon>Natrialbaceae</taxon>
        <taxon>Natronosalvus</taxon>
    </lineage>
</organism>
<evidence type="ECO:0000256" key="3">
    <source>
        <dbReference type="ARBA" id="ARBA00022578"/>
    </source>
</evidence>
<dbReference type="GeneID" id="73289114"/>
<feature type="compositionally biased region" description="Polar residues" evidence="6">
    <location>
        <begin position="427"/>
        <end position="447"/>
    </location>
</feature>
<evidence type="ECO:0000256" key="4">
    <source>
        <dbReference type="ARBA" id="ARBA00023125"/>
    </source>
</evidence>
<dbReference type="InterPro" id="IPR051399">
    <property type="entry name" value="RNA-guided_DNA_endo/Transpos"/>
</dbReference>
<dbReference type="InterPro" id="IPR010095">
    <property type="entry name" value="Cas12f1-like_TNB"/>
</dbReference>
<evidence type="ECO:0000259" key="7">
    <source>
        <dbReference type="Pfam" id="PF01385"/>
    </source>
</evidence>
<keyword evidence="10" id="KW-1185">Reference proteome</keyword>
<feature type="domain" description="Cas12f1-like TNB" evidence="8">
    <location>
        <begin position="326"/>
        <end position="387"/>
    </location>
</feature>
<evidence type="ECO:0000259" key="8">
    <source>
        <dbReference type="Pfam" id="PF07282"/>
    </source>
</evidence>
<comment type="similarity">
    <text evidence="2">In the N-terminal section; belongs to the transposase 2 family.</text>
</comment>
<dbReference type="GO" id="GO:0003677">
    <property type="term" value="F:DNA binding"/>
    <property type="evidence" value="ECO:0007669"/>
    <property type="project" value="UniProtKB-KW"/>
</dbReference>
<dbReference type="NCBIfam" id="NF040570">
    <property type="entry name" value="guided_TnpB"/>
    <property type="match status" value="1"/>
</dbReference>
<accession>A0A9E7N9P7</accession>
<keyword evidence="5" id="KW-0233">DNA recombination</keyword>
<dbReference type="GO" id="GO:0032196">
    <property type="term" value="P:transposition"/>
    <property type="evidence" value="ECO:0007669"/>
    <property type="project" value="UniProtKB-KW"/>
</dbReference>
<feature type="compositionally biased region" description="Basic and acidic residues" evidence="6">
    <location>
        <begin position="96"/>
        <end position="107"/>
    </location>
</feature>
<dbReference type="Proteomes" id="UP001056855">
    <property type="component" value="Chromosome"/>
</dbReference>
<evidence type="ECO:0000256" key="5">
    <source>
        <dbReference type="ARBA" id="ARBA00023172"/>
    </source>
</evidence>
<keyword evidence="4" id="KW-0238">DNA-binding</keyword>
<sequence length="447" mass="51477">MKRANTFAVRPLSDSGEQLLRDQLDASVALWNEVNYERLMRYNDEDDFDGDVWDADTGQLEGKYKGILGASTAQQVIRKNSEAWRGFFENKKKYHDKSDTSVTKHPEPPGFWGNKDDGRKLHTVIRNTSYTIEWGDRSRLEILVGCELKTRYNHTGRLRLEIVGNPNWPDYDKQGRLDLWYDETDSTFRASQPVTVSDDARDTPLASEKVALDIGANNLVSCTTTTGEQYLYEGRDLFDRFRETTREIARLQSKLPESRYSSKRIRRLYRKRTRRRDHAQEALCRDLLERLYEDGVDTMYIGGLTDVLDTHWSVETNAKTHSFWAFKQFTERLTCTAEEYGIAIEVRSEAWTSQECPQCGGTDRTTRHRDTLTCPCGFDGHADLTASETFLERHTDQAVRPMARPVRFKWDDHTWSEPPCSHESPKAQRTNPSTVHHNGNVASGKSA</sequence>
<proteinExistence type="inferred from homology"/>
<dbReference type="RefSeq" id="WP_254159043.1">
    <property type="nucleotide sequence ID" value="NZ_CP100355.1"/>
</dbReference>
<comment type="similarity">
    <text evidence="1">In the C-terminal section; belongs to the transposase 35 family.</text>
</comment>
<evidence type="ECO:0000313" key="9">
    <source>
        <dbReference type="EMBL" id="UTF54389.1"/>
    </source>
</evidence>
<evidence type="ECO:0000313" key="10">
    <source>
        <dbReference type="Proteomes" id="UP001056855"/>
    </source>
</evidence>
<evidence type="ECO:0000256" key="6">
    <source>
        <dbReference type="SAM" id="MobiDB-lite"/>
    </source>
</evidence>
<dbReference type="PANTHER" id="PTHR30405:SF26">
    <property type="entry name" value="TRANSPOSASE, PROBABLY IS605-TNPB FAMILY"/>
    <property type="match status" value="1"/>
</dbReference>
<dbReference type="GO" id="GO:0006310">
    <property type="term" value="P:DNA recombination"/>
    <property type="evidence" value="ECO:0007669"/>
    <property type="project" value="UniProtKB-KW"/>
</dbReference>
<feature type="region of interest" description="Disordered" evidence="6">
    <location>
        <begin position="417"/>
        <end position="447"/>
    </location>
</feature>
<evidence type="ECO:0000256" key="2">
    <source>
        <dbReference type="ARBA" id="ARBA00011044"/>
    </source>
</evidence>
<reference evidence="9" key="1">
    <citation type="submission" date="2022-06" db="EMBL/GenBank/DDBJ databases">
        <title>Diverse halophilic archaea isolated from saline environments.</title>
        <authorList>
            <person name="Cui H.-L."/>
        </authorList>
    </citation>
    <scope>NUCLEOTIDE SEQUENCE</scope>
    <source>
        <strain evidence="9">WLHS1</strain>
    </source>
</reference>
<dbReference type="Pfam" id="PF01385">
    <property type="entry name" value="OrfB_IS605"/>
    <property type="match status" value="1"/>
</dbReference>
<dbReference type="AlphaFoldDB" id="A0A9E7N9P7"/>
<dbReference type="PANTHER" id="PTHR30405">
    <property type="entry name" value="TRANSPOSASE"/>
    <property type="match status" value="1"/>
</dbReference>
<gene>
    <name evidence="9" type="ORF">NGM29_03670</name>
</gene>
<name>A0A9E7N9P7_9EURY</name>
<dbReference type="KEGG" id="sawl:NGM29_03670"/>
<protein>
    <submittedName>
        <fullName evidence="9">Transposase</fullName>
    </submittedName>
</protein>
<evidence type="ECO:0000256" key="1">
    <source>
        <dbReference type="ARBA" id="ARBA00008761"/>
    </source>
</evidence>
<keyword evidence="3" id="KW-0815">Transposition</keyword>